<sequence>MEEANRKRITAKSWLTRATNKLRQLLDSGEFTQNSLVAQIEEFEKRLERVQPSGQVSRLPKLELPKFSGVYTEWQTFWGKFRAVIDSNNSIPAVNKFTYLQSLLQGEAAATISGLSLTETNYSTAKTLLQTRFGRPERIIFSHIQRLLQTNLFLTSKESSLPAHLWRLHDEITTQVRSLENLGVGGESYGVILTPLILHQLPNNIRLEWARVGEGKEGDLGFLLKFLHEEIQRRERSQTFGVTAGAVGPTTTSPSEARSGSLGGQRSRPRQNMRKGQGSATALLSGSGSKRTPLCVFCHGGHFSDQCQELNGLDLEARKNKIRKLGLCFVCLGNHLAKDCSKVCFHCKGAHHAVLCLRQMKKEVEKSGPVGYGVGPAHVGYTRTKNATTIMQVVKTKIAGAEVNVMFDSGSDRSFVTLECARKLDLQSVGKESLAYCCFGENESRKGEIDVFELRAFGERVRLVGMNQICSNFEKGRSITVDILIGLDWYWPLIRDQKIGSGGFVAQETVFGWILSGSYSPTDGQKVRQVGSVGQTQKSQVLFCQTELSDGLIRNMWDLDTIGISPSEESAKSKVLEDFEGEVRFENGRYTVRLPWKDEETKTTLVENRVIAERRLQGLIKRLEKDPSLKTRYNDMIADLDERGIVEEVPTEEMVTKFPIFYLPHHPVVKESSRSTKVRPVFDASCKGVNGISLNDCMEKGPKMILDLVKILLRFRIWQYGLSADIQKAFLMIGLHTEVKDVHRFLWNVNDQIRTMRFTRVTFGNAASPFLLNATVQYHLARFDECRTVKELKDNLYVDNWLTGADSEEEICKMMSEGEKTMKEDGFTLTKWASNSQAARREHSKMFGEFDEMSITKVLGLSWKTTGDYFHFVTLLSSEIGHCSKRILLSIIARLFDPLGLLTPFSITLKVLFQETWRRGFDWDDVLPNEFQVQMKAWIEGLDYVRDWKILRCISPVAWDGGSQKELIVFADASEKAYGCCVYLKTTVNGQMFVNLVTSKTRVAPLKKTTLPRLELLAALLAARLLKFVTSALQLETTGNSYTCWSDSPVALSWIKSNAAKWKQFVQNRVLEIQELTSPERWHFCPGKENPADLLTRGISAREMTNSNMWLHGLHG</sequence>
<dbReference type="Gene3D" id="3.30.70.270">
    <property type="match status" value="1"/>
</dbReference>
<name>A0AAE1AAN1_9GAST</name>
<dbReference type="Gene3D" id="2.40.70.10">
    <property type="entry name" value="Acid Proteases"/>
    <property type="match status" value="1"/>
</dbReference>
<dbReference type="InterPro" id="IPR043128">
    <property type="entry name" value="Rev_trsase/Diguanyl_cyclase"/>
</dbReference>
<protein>
    <recommendedName>
        <fullName evidence="4">Peptidase aspartic putative domain-containing protein</fullName>
    </recommendedName>
</protein>
<gene>
    <name evidence="2" type="ORF">RRG08_025224</name>
</gene>
<feature type="region of interest" description="Disordered" evidence="1">
    <location>
        <begin position="243"/>
        <end position="287"/>
    </location>
</feature>
<organism evidence="2 3">
    <name type="scientific">Elysia crispata</name>
    <name type="common">lettuce slug</name>
    <dbReference type="NCBI Taxonomy" id="231223"/>
    <lineage>
        <taxon>Eukaryota</taxon>
        <taxon>Metazoa</taxon>
        <taxon>Spiralia</taxon>
        <taxon>Lophotrochozoa</taxon>
        <taxon>Mollusca</taxon>
        <taxon>Gastropoda</taxon>
        <taxon>Heterobranchia</taxon>
        <taxon>Euthyneura</taxon>
        <taxon>Panpulmonata</taxon>
        <taxon>Sacoglossa</taxon>
        <taxon>Placobranchoidea</taxon>
        <taxon>Plakobranchidae</taxon>
        <taxon>Elysia</taxon>
    </lineage>
</organism>
<feature type="compositionally biased region" description="Low complexity" evidence="1">
    <location>
        <begin position="276"/>
        <end position="287"/>
    </location>
</feature>
<evidence type="ECO:0008006" key="4">
    <source>
        <dbReference type="Google" id="ProtNLM"/>
    </source>
</evidence>
<dbReference type="PANTHER" id="PTHR47331:SF1">
    <property type="entry name" value="GAG-LIKE PROTEIN"/>
    <property type="match status" value="1"/>
</dbReference>
<comment type="caution">
    <text evidence="2">The sequence shown here is derived from an EMBL/GenBank/DDBJ whole genome shotgun (WGS) entry which is preliminary data.</text>
</comment>
<dbReference type="InterPro" id="IPR043502">
    <property type="entry name" value="DNA/RNA_pol_sf"/>
</dbReference>
<dbReference type="Pfam" id="PF05380">
    <property type="entry name" value="Peptidase_A17"/>
    <property type="match status" value="1"/>
</dbReference>
<evidence type="ECO:0000313" key="3">
    <source>
        <dbReference type="Proteomes" id="UP001283361"/>
    </source>
</evidence>
<dbReference type="EMBL" id="JAWDGP010002313">
    <property type="protein sequence ID" value="KAK3784030.1"/>
    <property type="molecule type" value="Genomic_DNA"/>
</dbReference>
<dbReference type="Gene3D" id="3.10.10.10">
    <property type="entry name" value="HIV Type 1 Reverse Transcriptase, subunit A, domain 1"/>
    <property type="match status" value="1"/>
</dbReference>
<proteinExistence type="predicted"/>
<reference evidence="2" key="1">
    <citation type="journal article" date="2023" name="G3 (Bethesda)">
        <title>A reference genome for the long-term kleptoplast-retaining sea slug Elysia crispata morphotype clarki.</title>
        <authorList>
            <person name="Eastman K.E."/>
            <person name="Pendleton A.L."/>
            <person name="Shaikh M.A."/>
            <person name="Suttiyut T."/>
            <person name="Ogas R."/>
            <person name="Tomko P."/>
            <person name="Gavelis G."/>
            <person name="Widhalm J.R."/>
            <person name="Wisecaver J.H."/>
        </authorList>
    </citation>
    <scope>NUCLEOTIDE SEQUENCE</scope>
    <source>
        <strain evidence="2">ECLA1</strain>
    </source>
</reference>
<dbReference type="InterPro" id="IPR008042">
    <property type="entry name" value="Retrotrans_Pao"/>
</dbReference>
<accession>A0AAE1AAN1</accession>
<dbReference type="SUPFAM" id="SSF56672">
    <property type="entry name" value="DNA/RNA polymerases"/>
    <property type="match status" value="1"/>
</dbReference>
<keyword evidence="3" id="KW-1185">Reference proteome</keyword>
<dbReference type="InterPro" id="IPR005312">
    <property type="entry name" value="DUF1759"/>
</dbReference>
<dbReference type="Proteomes" id="UP001283361">
    <property type="component" value="Unassembled WGS sequence"/>
</dbReference>
<dbReference type="AlphaFoldDB" id="A0AAE1AAN1"/>
<dbReference type="Pfam" id="PF03564">
    <property type="entry name" value="DUF1759"/>
    <property type="match status" value="1"/>
</dbReference>
<dbReference type="PANTHER" id="PTHR47331">
    <property type="entry name" value="PHD-TYPE DOMAIN-CONTAINING PROTEIN"/>
    <property type="match status" value="1"/>
</dbReference>
<dbReference type="InterPro" id="IPR021109">
    <property type="entry name" value="Peptidase_aspartic_dom_sf"/>
</dbReference>
<evidence type="ECO:0000256" key="1">
    <source>
        <dbReference type="SAM" id="MobiDB-lite"/>
    </source>
</evidence>
<evidence type="ECO:0000313" key="2">
    <source>
        <dbReference type="EMBL" id="KAK3784030.1"/>
    </source>
</evidence>
<feature type="compositionally biased region" description="Low complexity" evidence="1">
    <location>
        <begin position="243"/>
        <end position="252"/>
    </location>
</feature>